<evidence type="ECO:0000256" key="3">
    <source>
        <dbReference type="ARBA" id="ARBA00023125"/>
    </source>
</evidence>
<evidence type="ECO:0000256" key="2">
    <source>
        <dbReference type="ARBA" id="ARBA00022840"/>
    </source>
</evidence>
<feature type="transmembrane region" description="Helical" evidence="4">
    <location>
        <begin position="32"/>
        <end position="50"/>
    </location>
</feature>
<dbReference type="SUPFAM" id="SSF52540">
    <property type="entry name" value="P-loop containing nucleoside triphosphate hydrolases"/>
    <property type="match status" value="1"/>
</dbReference>
<keyword evidence="4" id="KW-0812">Transmembrane</keyword>
<name>A0ABP8GVX0_9SPHI</name>
<dbReference type="InterPro" id="IPR027417">
    <property type="entry name" value="P-loop_NTPase"/>
</dbReference>
<dbReference type="InterPro" id="IPR036187">
    <property type="entry name" value="DNA_mismatch_repair_MutS_sf"/>
</dbReference>
<comment type="caution">
    <text evidence="6">The sequence shown here is derived from an EMBL/GenBank/DDBJ whole genome shotgun (WGS) entry which is preliminary data.</text>
</comment>
<dbReference type="Pfam" id="PF00488">
    <property type="entry name" value="MutS_V"/>
    <property type="match status" value="1"/>
</dbReference>
<gene>
    <name evidence="6" type="ORF">GCM10023149_36040</name>
</gene>
<feature type="transmembrane region" description="Helical" evidence="4">
    <location>
        <begin position="56"/>
        <end position="73"/>
    </location>
</feature>
<keyword evidence="1" id="KW-0547">Nucleotide-binding</keyword>
<feature type="domain" description="DNA mismatch repair proteins mutS family" evidence="5">
    <location>
        <begin position="422"/>
        <end position="597"/>
    </location>
</feature>
<dbReference type="SMART" id="SM00534">
    <property type="entry name" value="MUTSac"/>
    <property type="match status" value="1"/>
</dbReference>
<organism evidence="6 7">
    <name type="scientific">Mucilaginibacter gynuensis</name>
    <dbReference type="NCBI Taxonomy" id="1302236"/>
    <lineage>
        <taxon>Bacteria</taxon>
        <taxon>Pseudomonadati</taxon>
        <taxon>Bacteroidota</taxon>
        <taxon>Sphingobacteriia</taxon>
        <taxon>Sphingobacteriales</taxon>
        <taxon>Sphingobacteriaceae</taxon>
        <taxon>Mucilaginibacter</taxon>
    </lineage>
</organism>
<dbReference type="Proteomes" id="UP001500582">
    <property type="component" value="Unassembled WGS sequence"/>
</dbReference>
<keyword evidence="7" id="KW-1185">Reference proteome</keyword>
<keyword evidence="4" id="KW-1133">Transmembrane helix</keyword>
<evidence type="ECO:0000256" key="1">
    <source>
        <dbReference type="ARBA" id="ARBA00022741"/>
    </source>
</evidence>
<proteinExistence type="predicted"/>
<dbReference type="PANTHER" id="PTHR11361">
    <property type="entry name" value="DNA MISMATCH REPAIR PROTEIN MUTS FAMILY MEMBER"/>
    <property type="match status" value="1"/>
</dbReference>
<feature type="transmembrane region" description="Helical" evidence="4">
    <location>
        <begin position="217"/>
        <end position="235"/>
    </location>
</feature>
<dbReference type="Gene3D" id="3.40.50.300">
    <property type="entry name" value="P-loop containing nucleotide triphosphate hydrolases"/>
    <property type="match status" value="1"/>
</dbReference>
<protein>
    <submittedName>
        <fullName evidence="6">MutS family DNA mismatch repair protein</fullName>
    </submittedName>
</protein>
<evidence type="ECO:0000313" key="7">
    <source>
        <dbReference type="Proteomes" id="UP001500582"/>
    </source>
</evidence>
<keyword evidence="2" id="KW-0067">ATP-binding</keyword>
<evidence type="ECO:0000313" key="6">
    <source>
        <dbReference type="EMBL" id="GAA4330676.1"/>
    </source>
</evidence>
<dbReference type="Gene3D" id="1.10.1420.10">
    <property type="match status" value="1"/>
</dbReference>
<accession>A0ABP8GVX0</accession>
<keyword evidence="3" id="KW-0238">DNA-binding</keyword>
<dbReference type="InterPro" id="IPR000432">
    <property type="entry name" value="DNA_mismatch_repair_MutS_C"/>
</dbReference>
<reference evidence="7" key="1">
    <citation type="journal article" date="2019" name="Int. J. Syst. Evol. Microbiol.">
        <title>The Global Catalogue of Microorganisms (GCM) 10K type strain sequencing project: providing services to taxonomists for standard genome sequencing and annotation.</title>
        <authorList>
            <consortium name="The Broad Institute Genomics Platform"/>
            <consortium name="The Broad Institute Genome Sequencing Center for Infectious Disease"/>
            <person name="Wu L."/>
            <person name="Ma J."/>
        </authorList>
    </citation>
    <scope>NUCLEOTIDE SEQUENCE [LARGE SCALE GENOMIC DNA]</scope>
    <source>
        <strain evidence="7">JCM 17705</strain>
    </source>
</reference>
<evidence type="ECO:0000259" key="5">
    <source>
        <dbReference type="SMART" id="SM00534"/>
    </source>
</evidence>
<dbReference type="SUPFAM" id="SSF48334">
    <property type="entry name" value="DNA repair protein MutS, domain III"/>
    <property type="match status" value="1"/>
</dbReference>
<dbReference type="PANTHER" id="PTHR11361:SF99">
    <property type="entry name" value="DNA MISMATCH REPAIR PROTEIN"/>
    <property type="match status" value="1"/>
</dbReference>
<dbReference type="EMBL" id="BAABFT010000010">
    <property type="protein sequence ID" value="GAA4330676.1"/>
    <property type="molecule type" value="Genomic_DNA"/>
</dbReference>
<dbReference type="RefSeq" id="WP_345212542.1">
    <property type="nucleotide sequence ID" value="NZ_BAABFT010000010.1"/>
</dbReference>
<dbReference type="InterPro" id="IPR045076">
    <property type="entry name" value="MutS"/>
</dbReference>
<keyword evidence="4" id="KW-0472">Membrane</keyword>
<sequence>MNNDILNDYAQRSAAAKNEADKFKKLANTYSFLRLGIFALVIAAVAAGVVYDTFTIIAVSVVILMLAFAWLVARQGKFERERDYYNDLAKINDNEADSIRTYGNLYDSGARFINEKHYYTADLDIFGKASLFQLVNRAATTPGNDKLAAWLSAPATKELILQRQEAVKELSAKKNWKLDLQARLLFAANADVNQLKRLFNYLHVPLNLPGEKTLKRYTIIAPYLLSALIIAAIFVPLVKPLAVLLALINMGIVFSKASYIKQTDLVAGKIGDTLSRYAVAFKKAEDEQWQSAYSNNLSQQLREAHTSARINELSLLINKLNYHLNIIVGVILNVFFVWDIKQIIAIEQWKRDNVHNFETSFEVLAEFEALISIAGLHINYPEWAIPQIADGDGYTLTANKIAHPLIAPGKRIANDYALNDAFKADIITGSNMAGKSTFLRTMGINTVLALCGAPVCAESMQVSVINIISYMRIKDSLNESTSTFKAELDRLQMLLGAVATEPKVFFLIDEMLRGTNSVDKYLGSKAVIEQLISKRAVGMVATHDLQIAKLEEKYPDYVRNFYFDIQVVNGEMLFDYKLKHGECKTFNASLLLKQIGIEIRIES</sequence>
<evidence type="ECO:0000256" key="4">
    <source>
        <dbReference type="SAM" id="Phobius"/>
    </source>
</evidence>